<comment type="subcellular location">
    <subcellularLocation>
        <location evidence="1">Cell membrane</location>
        <topology evidence="1">Multi-pass membrane protein</topology>
    </subcellularLocation>
</comment>
<feature type="transmembrane region" description="Helical" evidence="6">
    <location>
        <begin position="308"/>
        <end position="332"/>
    </location>
</feature>
<feature type="transmembrane region" description="Helical" evidence="6">
    <location>
        <begin position="81"/>
        <end position="103"/>
    </location>
</feature>
<dbReference type="GO" id="GO:0005886">
    <property type="term" value="C:plasma membrane"/>
    <property type="evidence" value="ECO:0007669"/>
    <property type="project" value="UniProtKB-SubCell"/>
</dbReference>
<evidence type="ECO:0000256" key="4">
    <source>
        <dbReference type="ARBA" id="ARBA00022989"/>
    </source>
</evidence>
<dbReference type="PANTHER" id="PTHR42703">
    <property type="entry name" value="NADH DEHYDROGENASE"/>
    <property type="match status" value="1"/>
</dbReference>
<feature type="transmembrane region" description="Helical" evidence="6">
    <location>
        <begin position="167"/>
        <end position="190"/>
    </location>
</feature>
<evidence type="ECO:0000256" key="5">
    <source>
        <dbReference type="ARBA" id="ARBA00023136"/>
    </source>
</evidence>
<feature type="transmembrane region" description="Helical" evidence="6">
    <location>
        <begin position="246"/>
        <end position="270"/>
    </location>
</feature>
<keyword evidence="5 6" id="KW-0472">Membrane</keyword>
<keyword evidence="4 6" id="KW-1133">Transmembrane helix</keyword>
<feature type="transmembrane region" description="Helical" evidence="6">
    <location>
        <begin position="138"/>
        <end position="155"/>
    </location>
</feature>
<protein>
    <submittedName>
        <fullName evidence="9">Na(+) H(+) antiporter subunit A</fullName>
    </submittedName>
</protein>
<evidence type="ECO:0000256" key="3">
    <source>
        <dbReference type="ARBA" id="ARBA00022692"/>
    </source>
</evidence>
<evidence type="ECO:0000313" key="9">
    <source>
        <dbReference type="EMBL" id="VAV88344.1"/>
    </source>
</evidence>
<keyword evidence="3 6" id="KW-0812">Transmembrane</keyword>
<dbReference type="PRINTS" id="PR01434">
    <property type="entry name" value="NADHDHGNASE5"/>
</dbReference>
<feature type="transmembrane region" description="Helical" evidence="6">
    <location>
        <begin position="210"/>
        <end position="234"/>
    </location>
</feature>
<feature type="domain" description="NADH-Ubiquinone oxidoreductase (complex I) chain 5 N-terminal" evidence="8">
    <location>
        <begin position="72"/>
        <end position="116"/>
    </location>
</feature>
<feature type="transmembrane region" description="Helical" evidence="6">
    <location>
        <begin position="411"/>
        <end position="433"/>
    </location>
</feature>
<dbReference type="InterPro" id="IPR001516">
    <property type="entry name" value="Proton_antipo_N"/>
</dbReference>
<feature type="transmembrane region" description="Helical" evidence="6">
    <location>
        <begin position="6"/>
        <end position="24"/>
    </location>
</feature>
<dbReference type="Pfam" id="PF00361">
    <property type="entry name" value="Proton_antipo_M"/>
    <property type="match status" value="1"/>
</dbReference>
<dbReference type="InterPro" id="IPR050586">
    <property type="entry name" value="CPA3_Na-H_Antiporter_D"/>
</dbReference>
<dbReference type="InterPro" id="IPR001750">
    <property type="entry name" value="ND/Mrp_TM"/>
</dbReference>
<proteinExistence type="predicted"/>
<dbReference type="Pfam" id="PF00662">
    <property type="entry name" value="Proton_antipo_N"/>
    <property type="match status" value="1"/>
</dbReference>
<evidence type="ECO:0000256" key="2">
    <source>
        <dbReference type="ARBA" id="ARBA00022475"/>
    </source>
</evidence>
<name>A0A3B0R4E1_9ZZZZ</name>
<accession>A0A3B0R4E1</accession>
<dbReference type="EMBL" id="UOED01000032">
    <property type="protein sequence ID" value="VAV88344.1"/>
    <property type="molecule type" value="Genomic_DNA"/>
</dbReference>
<gene>
    <name evidence="9" type="ORF">MNBD_ALPHA02-49</name>
</gene>
<organism evidence="9">
    <name type="scientific">hydrothermal vent metagenome</name>
    <dbReference type="NCBI Taxonomy" id="652676"/>
    <lineage>
        <taxon>unclassified sequences</taxon>
        <taxon>metagenomes</taxon>
        <taxon>ecological metagenomes</taxon>
    </lineage>
</organism>
<feature type="domain" description="NADH:quinone oxidoreductase/Mrp antiporter transmembrane" evidence="7">
    <location>
        <begin position="132"/>
        <end position="426"/>
    </location>
</feature>
<evidence type="ECO:0000259" key="7">
    <source>
        <dbReference type="Pfam" id="PF00361"/>
    </source>
</evidence>
<dbReference type="AlphaFoldDB" id="A0A3B0R4E1"/>
<evidence type="ECO:0000256" key="1">
    <source>
        <dbReference type="ARBA" id="ARBA00004651"/>
    </source>
</evidence>
<keyword evidence="2" id="KW-1003">Cell membrane</keyword>
<reference evidence="9" key="1">
    <citation type="submission" date="2018-06" db="EMBL/GenBank/DDBJ databases">
        <authorList>
            <person name="Zhirakovskaya E."/>
        </authorList>
    </citation>
    <scope>NUCLEOTIDE SEQUENCE</scope>
</reference>
<feature type="transmembrane region" description="Helical" evidence="6">
    <location>
        <begin position="282"/>
        <end position="299"/>
    </location>
</feature>
<sequence length="495" mass="52982">MSISLETMLQLCIILPLLGALGIAATGRNPNLREGITISTGLVVLYLVINLYLGLKAGESISVHWGDIMPGLQVSFTLEPLGMIFALVASFLWVITTIYSIGYMRAHHEENQTRFYICFAIAISSVMGISFADNLFTLFIFYEILTLSTYPLVTHAGTEKAKRGGRIYLGILLSTSIAFFLLAIVSTWFVAGTLDFTPGGVFGPAVDTTVAAIILVLFIFGIGKAAIMPFHRWLPAAMVAPTPVSALLHAVAVVKAGVFTVLKVSVFIFGIDLLQELPSTQFLLYLAGATVLLASLIAMRQDNLKARLAYSTVSQLGYITIGALLASSAGIIGGSMHIAMHAFGKITLFFCAGAILVATHKSNISDMRGIGRQMPITMAAFFIASLSIIGVPPTGGTWSKWFLLMGTLETAQWGLMVVLMISSLLSIAYLLPIPYRAFFPGKGQAVDQVGIKEAPTASLIAICITATGCLVLFVYPQPLYELAAAILEIPGTAHE</sequence>
<feature type="transmembrane region" description="Helical" evidence="6">
    <location>
        <begin position="454"/>
        <end position="475"/>
    </location>
</feature>
<feature type="transmembrane region" description="Helical" evidence="6">
    <location>
        <begin position="338"/>
        <end position="358"/>
    </location>
</feature>
<feature type="transmembrane region" description="Helical" evidence="6">
    <location>
        <begin position="370"/>
        <end position="391"/>
    </location>
</feature>
<feature type="transmembrane region" description="Helical" evidence="6">
    <location>
        <begin position="115"/>
        <end position="132"/>
    </location>
</feature>
<feature type="transmembrane region" description="Helical" evidence="6">
    <location>
        <begin position="36"/>
        <end position="55"/>
    </location>
</feature>
<evidence type="ECO:0000256" key="6">
    <source>
        <dbReference type="SAM" id="Phobius"/>
    </source>
</evidence>
<evidence type="ECO:0000259" key="8">
    <source>
        <dbReference type="Pfam" id="PF00662"/>
    </source>
</evidence>
<dbReference type="PANTHER" id="PTHR42703:SF1">
    <property type="entry name" value="NA(+)_H(+) ANTIPORTER SUBUNIT D1"/>
    <property type="match status" value="1"/>
</dbReference>